<dbReference type="AlphaFoldDB" id="A0A0F9GG60"/>
<dbReference type="EMBL" id="LAZR01026537">
    <property type="protein sequence ID" value="KKL68415.1"/>
    <property type="molecule type" value="Genomic_DNA"/>
</dbReference>
<proteinExistence type="predicted"/>
<name>A0A0F9GG60_9ZZZZ</name>
<reference evidence="1" key="1">
    <citation type="journal article" date="2015" name="Nature">
        <title>Complex archaea that bridge the gap between prokaryotes and eukaryotes.</title>
        <authorList>
            <person name="Spang A."/>
            <person name="Saw J.H."/>
            <person name="Jorgensen S.L."/>
            <person name="Zaremba-Niedzwiedzka K."/>
            <person name="Martijn J."/>
            <person name="Lind A.E."/>
            <person name="van Eijk R."/>
            <person name="Schleper C."/>
            <person name="Guy L."/>
            <person name="Ettema T.J."/>
        </authorList>
    </citation>
    <scope>NUCLEOTIDE SEQUENCE</scope>
</reference>
<evidence type="ECO:0000313" key="1">
    <source>
        <dbReference type="EMBL" id="KKL68415.1"/>
    </source>
</evidence>
<gene>
    <name evidence="1" type="ORF">LCGC14_2125220</name>
</gene>
<protein>
    <submittedName>
        <fullName evidence="1">Uncharacterized protein</fullName>
    </submittedName>
</protein>
<accession>A0A0F9GG60</accession>
<sequence length="135" mass="14488">MGFNPRLAPYSLTQVFDADPGADEVFHIFRFPVAGRVIDAYATNTAAIATATDTLALTLLQFSSAATPLVVSTIGSWVAGSTWAVDVPRQMALTSQGSTAQFSAGQWVRLNYDEATTGTWTEMGIQVDYILGYDV</sequence>
<comment type="caution">
    <text evidence="1">The sequence shown here is derived from an EMBL/GenBank/DDBJ whole genome shotgun (WGS) entry which is preliminary data.</text>
</comment>
<organism evidence="1">
    <name type="scientific">marine sediment metagenome</name>
    <dbReference type="NCBI Taxonomy" id="412755"/>
    <lineage>
        <taxon>unclassified sequences</taxon>
        <taxon>metagenomes</taxon>
        <taxon>ecological metagenomes</taxon>
    </lineage>
</organism>